<comment type="caution">
    <text evidence="2">The sequence shown here is derived from an EMBL/GenBank/DDBJ whole genome shotgun (WGS) entry which is preliminary data.</text>
</comment>
<gene>
    <name evidence="2" type="ORF">Mal64_15670</name>
</gene>
<organism evidence="2 3">
    <name type="scientific">Pseudobythopirellula maris</name>
    <dbReference type="NCBI Taxonomy" id="2527991"/>
    <lineage>
        <taxon>Bacteria</taxon>
        <taxon>Pseudomonadati</taxon>
        <taxon>Planctomycetota</taxon>
        <taxon>Planctomycetia</taxon>
        <taxon>Pirellulales</taxon>
        <taxon>Lacipirellulaceae</taxon>
        <taxon>Pseudobythopirellula</taxon>
    </lineage>
</organism>
<evidence type="ECO:0000256" key="1">
    <source>
        <dbReference type="SAM" id="SignalP"/>
    </source>
</evidence>
<feature type="chain" id="PRO_5022812778" description="Bacterial type II and III secretion system protein" evidence="1">
    <location>
        <begin position="25"/>
        <end position="293"/>
    </location>
</feature>
<reference evidence="2 3" key="1">
    <citation type="submission" date="2019-02" db="EMBL/GenBank/DDBJ databases">
        <title>Deep-cultivation of Planctomycetes and their phenomic and genomic characterization uncovers novel biology.</title>
        <authorList>
            <person name="Wiegand S."/>
            <person name="Jogler M."/>
            <person name="Boedeker C."/>
            <person name="Pinto D."/>
            <person name="Vollmers J."/>
            <person name="Rivas-Marin E."/>
            <person name="Kohn T."/>
            <person name="Peeters S.H."/>
            <person name="Heuer A."/>
            <person name="Rast P."/>
            <person name="Oberbeckmann S."/>
            <person name="Bunk B."/>
            <person name="Jeske O."/>
            <person name="Meyerdierks A."/>
            <person name="Storesund J.E."/>
            <person name="Kallscheuer N."/>
            <person name="Luecker S."/>
            <person name="Lage O.M."/>
            <person name="Pohl T."/>
            <person name="Merkel B.J."/>
            <person name="Hornburger P."/>
            <person name="Mueller R.-W."/>
            <person name="Bruemmer F."/>
            <person name="Labrenz M."/>
            <person name="Spormann A.M."/>
            <person name="Op Den Camp H."/>
            <person name="Overmann J."/>
            <person name="Amann R."/>
            <person name="Jetten M.S.M."/>
            <person name="Mascher T."/>
            <person name="Medema M.H."/>
            <person name="Devos D.P."/>
            <person name="Kaster A.-K."/>
            <person name="Ovreas L."/>
            <person name="Rohde M."/>
            <person name="Galperin M.Y."/>
            <person name="Jogler C."/>
        </authorList>
    </citation>
    <scope>NUCLEOTIDE SEQUENCE [LARGE SCALE GENOMIC DNA]</scope>
    <source>
        <strain evidence="2 3">Mal64</strain>
    </source>
</reference>
<accession>A0A5C5ZLP3</accession>
<evidence type="ECO:0008006" key="4">
    <source>
        <dbReference type="Google" id="ProtNLM"/>
    </source>
</evidence>
<dbReference type="RefSeq" id="WP_146398848.1">
    <property type="nucleotide sequence ID" value="NZ_SJPQ01000002.1"/>
</dbReference>
<dbReference type="Proteomes" id="UP000315440">
    <property type="component" value="Unassembled WGS sequence"/>
</dbReference>
<evidence type="ECO:0000313" key="2">
    <source>
        <dbReference type="EMBL" id="TWT88095.1"/>
    </source>
</evidence>
<proteinExistence type="predicted"/>
<dbReference type="AlphaFoldDB" id="A0A5C5ZLP3"/>
<feature type="signal peptide" evidence="1">
    <location>
        <begin position="1"/>
        <end position="24"/>
    </location>
</feature>
<sequence length="293" mass="31700" precursor="true">MLRAASRTTLLAFCAAVALVLSFAAGCQMIGADQPVTTKSLLKAAQPSPDAVTIEIYWATLPVDVDLSDQGLWRFVQEDRLPTEQRARLMRNGLRAGVVGGAPPEEIVDLLDPGGAAREGRADNESVAAAGATGVSRRVKQVRLGERVEIQASQPIDEVPLLIARGDELTGQTFRNAQAIYALEVARRDDGRYAVSLTPELHFGAPKMRFIKDETGLNWRQAPLRERETFGDSQVEAPLVVGEMLIATSLVDAGSRLGEYFHRPEEGAEGGRKAILVRLVQAPLSEAFTADRS</sequence>
<evidence type="ECO:0000313" key="3">
    <source>
        <dbReference type="Proteomes" id="UP000315440"/>
    </source>
</evidence>
<protein>
    <recommendedName>
        <fullName evidence="4">Bacterial type II and III secretion system protein</fullName>
    </recommendedName>
</protein>
<dbReference type="EMBL" id="SJPQ01000002">
    <property type="protein sequence ID" value="TWT88095.1"/>
    <property type="molecule type" value="Genomic_DNA"/>
</dbReference>
<dbReference type="OrthoDB" id="252515at2"/>
<name>A0A5C5ZLP3_9BACT</name>
<dbReference type="PROSITE" id="PS51257">
    <property type="entry name" value="PROKAR_LIPOPROTEIN"/>
    <property type="match status" value="1"/>
</dbReference>
<keyword evidence="3" id="KW-1185">Reference proteome</keyword>
<keyword evidence="1" id="KW-0732">Signal</keyword>